<feature type="region of interest" description="Disordered" evidence="6">
    <location>
        <begin position="1"/>
        <end position="88"/>
    </location>
</feature>
<dbReference type="STRING" id="8022.A0A060Y8F4"/>
<evidence type="ECO:0000256" key="2">
    <source>
        <dbReference type="ARBA" id="ARBA00022737"/>
    </source>
</evidence>
<reference evidence="8" key="2">
    <citation type="submission" date="2014-03" db="EMBL/GenBank/DDBJ databases">
        <authorList>
            <person name="Genoscope - CEA"/>
        </authorList>
    </citation>
    <scope>NUCLEOTIDE SEQUENCE</scope>
</reference>
<evidence type="ECO:0000256" key="6">
    <source>
        <dbReference type="SAM" id="MobiDB-lite"/>
    </source>
</evidence>
<dbReference type="GO" id="GO:0031519">
    <property type="term" value="C:PcG protein complex"/>
    <property type="evidence" value="ECO:0007669"/>
    <property type="project" value="TreeGrafter"/>
</dbReference>
<accession>A0A060Y8F4</accession>
<dbReference type="PANTHER" id="PTHR14003">
    <property type="entry name" value="TRANSCRIPTIONAL REPRESSOR PROTEIN YY"/>
    <property type="match status" value="1"/>
</dbReference>
<keyword evidence="2" id="KW-0677">Repeat</keyword>
<gene>
    <name evidence="8" type="ORF">GSONMT00041888001</name>
</gene>
<dbReference type="InterPro" id="IPR036236">
    <property type="entry name" value="Znf_C2H2_sf"/>
</dbReference>
<dbReference type="Pfam" id="PF00096">
    <property type="entry name" value="zf-C2H2"/>
    <property type="match status" value="2"/>
</dbReference>
<feature type="compositionally biased region" description="Polar residues" evidence="6">
    <location>
        <begin position="21"/>
        <end position="32"/>
    </location>
</feature>
<dbReference type="AlphaFoldDB" id="A0A060Y8F4"/>
<dbReference type="GO" id="GO:0000785">
    <property type="term" value="C:chromatin"/>
    <property type="evidence" value="ECO:0007669"/>
    <property type="project" value="TreeGrafter"/>
</dbReference>
<dbReference type="GO" id="GO:0008270">
    <property type="term" value="F:zinc ion binding"/>
    <property type="evidence" value="ECO:0007669"/>
    <property type="project" value="UniProtKB-KW"/>
</dbReference>
<evidence type="ECO:0000256" key="3">
    <source>
        <dbReference type="ARBA" id="ARBA00022771"/>
    </source>
</evidence>
<dbReference type="InterPro" id="IPR013087">
    <property type="entry name" value="Znf_C2H2_type"/>
</dbReference>
<dbReference type="Gene3D" id="3.30.160.60">
    <property type="entry name" value="Classic Zinc Finger"/>
    <property type="match status" value="2"/>
</dbReference>
<dbReference type="SMART" id="SM00355">
    <property type="entry name" value="ZnF_C2H2"/>
    <property type="match status" value="2"/>
</dbReference>
<dbReference type="FunFam" id="3.30.160.60:FF:002343">
    <property type="entry name" value="Zinc finger protein 33A"/>
    <property type="match status" value="1"/>
</dbReference>
<dbReference type="Proteomes" id="UP000193380">
    <property type="component" value="Unassembled WGS sequence"/>
</dbReference>
<keyword evidence="4" id="KW-0862">Zinc</keyword>
<keyword evidence="1" id="KW-0479">Metal-binding</keyword>
<evidence type="ECO:0000256" key="5">
    <source>
        <dbReference type="PROSITE-ProRule" id="PRU00042"/>
    </source>
</evidence>
<dbReference type="SUPFAM" id="SSF57667">
    <property type="entry name" value="beta-beta-alpha zinc fingers"/>
    <property type="match status" value="1"/>
</dbReference>
<dbReference type="GO" id="GO:0000978">
    <property type="term" value="F:RNA polymerase II cis-regulatory region sequence-specific DNA binding"/>
    <property type="evidence" value="ECO:0007669"/>
    <property type="project" value="TreeGrafter"/>
</dbReference>
<organism evidence="8 9">
    <name type="scientific">Oncorhynchus mykiss</name>
    <name type="common">Rainbow trout</name>
    <name type="synonym">Salmo gairdneri</name>
    <dbReference type="NCBI Taxonomy" id="8022"/>
    <lineage>
        <taxon>Eukaryota</taxon>
        <taxon>Metazoa</taxon>
        <taxon>Chordata</taxon>
        <taxon>Craniata</taxon>
        <taxon>Vertebrata</taxon>
        <taxon>Euteleostomi</taxon>
        <taxon>Actinopterygii</taxon>
        <taxon>Neopterygii</taxon>
        <taxon>Teleostei</taxon>
        <taxon>Protacanthopterygii</taxon>
        <taxon>Salmoniformes</taxon>
        <taxon>Salmonidae</taxon>
        <taxon>Salmoninae</taxon>
        <taxon>Oncorhynchus</taxon>
    </lineage>
</organism>
<dbReference type="GO" id="GO:0005667">
    <property type="term" value="C:transcription regulator complex"/>
    <property type="evidence" value="ECO:0007669"/>
    <property type="project" value="TreeGrafter"/>
</dbReference>
<feature type="domain" description="C2H2-type" evidence="7">
    <location>
        <begin position="116"/>
        <end position="138"/>
    </location>
</feature>
<evidence type="ECO:0000259" key="7">
    <source>
        <dbReference type="PROSITE" id="PS50157"/>
    </source>
</evidence>
<dbReference type="PROSITE" id="PS00028">
    <property type="entry name" value="ZINC_FINGER_C2H2_1"/>
    <property type="match status" value="1"/>
</dbReference>
<evidence type="ECO:0000256" key="1">
    <source>
        <dbReference type="ARBA" id="ARBA00022723"/>
    </source>
</evidence>
<keyword evidence="3 5" id="KW-0863">Zinc-finger</keyword>
<feature type="compositionally biased region" description="Basic and acidic residues" evidence="6">
    <location>
        <begin position="59"/>
        <end position="70"/>
    </location>
</feature>
<evidence type="ECO:0000313" key="9">
    <source>
        <dbReference type="Proteomes" id="UP000193380"/>
    </source>
</evidence>
<dbReference type="GO" id="GO:0000981">
    <property type="term" value="F:DNA-binding transcription factor activity, RNA polymerase II-specific"/>
    <property type="evidence" value="ECO:0007669"/>
    <property type="project" value="TreeGrafter"/>
</dbReference>
<dbReference type="PaxDb" id="8022-A0A060Y8F4"/>
<feature type="compositionally biased region" description="Basic residues" evidence="6">
    <location>
        <begin position="71"/>
        <end position="80"/>
    </location>
</feature>
<protein>
    <recommendedName>
        <fullName evidence="7">C2H2-type domain-containing protein</fullName>
    </recommendedName>
</protein>
<dbReference type="EMBL" id="FR908139">
    <property type="protein sequence ID" value="CDQ87767.1"/>
    <property type="molecule type" value="Genomic_DNA"/>
</dbReference>
<proteinExistence type="predicted"/>
<name>A0A060Y8F4_ONCMY</name>
<dbReference type="PROSITE" id="PS50157">
    <property type="entry name" value="ZINC_FINGER_C2H2_2"/>
    <property type="match status" value="2"/>
</dbReference>
<dbReference type="PANTHER" id="PTHR14003:SF25">
    <property type="entry name" value="GASTRULA ZINC FINGER PROTEIN XLCGF57.1"/>
    <property type="match status" value="1"/>
</dbReference>
<feature type="domain" description="C2H2-type" evidence="7">
    <location>
        <begin position="89"/>
        <end position="115"/>
    </location>
</feature>
<sequence>MTVTSKKEEEEEEETGYLGLVSQTHLKASNGSDGELSHKSLINTRERRDYCVSSGDPQQPHDAEEAEKSLSRSKHLKKNLQRSTGKGTHFCSDCGKRFTSSGIKIHQRTHTGEKHYSCGQCGRSFTISGQLTQHQRTHRRKILENTYMKELFHDFNELMSQCRMFQHCSRSILMVSQCRSLNVFPSL</sequence>
<reference evidence="8" key="1">
    <citation type="journal article" date="2014" name="Nat. Commun.">
        <title>The rainbow trout genome provides novel insights into evolution after whole-genome duplication in vertebrates.</title>
        <authorList>
            <person name="Berthelot C."/>
            <person name="Brunet F."/>
            <person name="Chalopin D."/>
            <person name="Juanchich A."/>
            <person name="Bernard M."/>
            <person name="Noel B."/>
            <person name="Bento P."/>
            <person name="Da Silva C."/>
            <person name="Labadie K."/>
            <person name="Alberti A."/>
            <person name="Aury J.M."/>
            <person name="Louis A."/>
            <person name="Dehais P."/>
            <person name="Bardou P."/>
            <person name="Montfort J."/>
            <person name="Klopp C."/>
            <person name="Cabau C."/>
            <person name="Gaspin C."/>
            <person name="Thorgaard G.H."/>
            <person name="Boussaha M."/>
            <person name="Quillet E."/>
            <person name="Guyomard R."/>
            <person name="Galiana D."/>
            <person name="Bobe J."/>
            <person name="Volff J.N."/>
            <person name="Genet C."/>
            <person name="Wincker P."/>
            <person name="Jaillon O."/>
            <person name="Roest Crollius H."/>
            <person name="Guiguen Y."/>
        </authorList>
    </citation>
    <scope>NUCLEOTIDE SEQUENCE [LARGE SCALE GENOMIC DNA]</scope>
</reference>
<evidence type="ECO:0000256" key="4">
    <source>
        <dbReference type="ARBA" id="ARBA00022833"/>
    </source>
</evidence>
<evidence type="ECO:0000313" key="8">
    <source>
        <dbReference type="EMBL" id="CDQ87767.1"/>
    </source>
</evidence>